<proteinExistence type="predicted"/>
<sequence length="859" mass="94761">MALYMPNPPTTWDRTLPKPAALLPNGFQELPRRNSSLLQHHIGSEQFLTPAADESARRNTVAFLPARPEAGHEKGPVEEEYSTHRSTSIMSNESITTSSSEDTSPQEPSSGYCLCVPEPKIPRPRNAFILYRQHQHAGVVAQHPGLPNPDISKIIGEQWRRLPFEDKNEWKALAEQEKARHSQQFPDYRYRPKRSGRFQSQEGQPSNQPQASNCAKCGGKTMNPPHTPQYTSFGHNGMVPVVGISRSQKRGYSEAQAQPPRPQPMIQVAPPPPPYTAPIRYGFGSISAPRHDSVHYAAPSPHAPAEGPDAKRRRLNSPYPARLPYDVPYYTDNRDRPIYRPEQLPRQSMPPPPVRAGHATPPSQASPRGPQPSQTRRDLNLTLAPLKTGNGQSRLATLPNTQSQASSMEAMIMSYPVLTKLKTLSSVTPTLAAPGPTSPPFEVRGTIIAIEGLDEARVFDMTHSLAEQLGKEAKFDVRIFTGPDPYHALQTSRRASIGEKGGVFMTAASYLSLMSEWHKVSKELVDFITHRPRTRTVEDATDQEMTDASQEHVLKQQNQNPFEREQNKSSRPPISAISPGTIEQTADMSINSPQTVTVKDKDDKNNDSSTTPSTPRVTRSRVPAWQQNKQEENEAQAQSPPGNTSEPISSLIPLPPSSHPPTPPPLSPSATPSPKTNQSQPSSQPQIPTKIPVALVPHYQLTTVDTCSIALPITDNYDPLTHWRWHATLWRGCVGPDISVVIKSLHEQYEDDATDSADAKRQSNASDAPRRTGSIAAGVSGPPPQPREVQIPGSQENRPAPPPFGVEVRLQDHRAVIVRAAAAGKVGASVGEMEREKENENWEKAKRRVGFEVEESLRR</sequence>
<evidence type="ECO:0000313" key="2">
    <source>
        <dbReference type="Proteomes" id="UP001172386"/>
    </source>
</evidence>
<accession>A0ACC3ADS7</accession>
<protein>
    <submittedName>
        <fullName evidence="1">Slightly ste11-like protein</fullName>
    </submittedName>
</protein>
<keyword evidence="2" id="KW-1185">Reference proteome</keyword>
<organism evidence="1 2">
    <name type="scientific">Neophaeococcomyces mojaviensis</name>
    <dbReference type="NCBI Taxonomy" id="3383035"/>
    <lineage>
        <taxon>Eukaryota</taxon>
        <taxon>Fungi</taxon>
        <taxon>Dikarya</taxon>
        <taxon>Ascomycota</taxon>
        <taxon>Pezizomycotina</taxon>
        <taxon>Eurotiomycetes</taxon>
        <taxon>Chaetothyriomycetidae</taxon>
        <taxon>Chaetothyriales</taxon>
        <taxon>Chaetothyriales incertae sedis</taxon>
        <taxon>Neophaeococcomyces</taxon>
    </lineage>
</organism>
<comment type="caution">
    <text evidence="1">The sequence shown here is derived from an EMBL/GenBank/DDBJ whole genome shotgun (WGS) entry which is preliminary data.</text>
</comment>
<dbReference type="EMBL" id="JAPDRQ010000034">
    <property type="protein sequence ID" value="KAJ9660105.1"/>
    <property type="molecule type" value="Genomic_DNA"/>
</dbReference>
<reference evidence="1" key="1">
    <citation type="submission" date="2022-10" db="EMBL/GenBank/DDBJ databases">
        <title>Culturing micro-colonial fungi from biological soil crusts in the Mojave desert and describing Neophaeococcomyces mojavensis, and introducing the new genera and species Taxawa tesnikishii.</title>
        <authorList>
            <person name="Kurbessoian T."/>
            <person name="Stajich J.E."/>
        </authorList>
    </citation>
    <scope>NUCLEOTIDE SEQUENCE</scope>
    <source>
        <strain evidence="1">JES_112</strain>
    </source>
</reference>
<dbReference type="Proteomes" id="UP001172386">
    <property type="component" value="Unassembled WGS sequence"/>
</dbReference>
<name>A0ACC3ADS7_9EURO</name>
<gene>
    <name evidence="1" type="primary">RFG1</name>
    <name evidence="1" type="ORF">H2198_002802</name>
</gene>
<evidence type="ECO:0000313" key="1">
    <source>
        <dbReference type="EMBL" id="KAJ9660105.1"/>
    </source>
</evidence>